<reference evidence="1 2" key="1">
    <citation type="journal article" date="2020" name="ISME J.">
        <title>Uncovering the hidden diversity of litter-decomposition mechanisms in mushroom-forming fungi.</title>
        <authorList>
            <person name="Floudas D."/>
            <person name="Bentzer J."/>
            <person name="Ahren D."/>
            <person name="Johansson T."/>
            <person name="Persson P."/>
            <person name="Tunlid A."/>
        </authorList>
    </citation>
    <scope>NUCLEOTIDE SEQUENCE [LARGE SCALE GENOMIC DNA]</scope>
    <source>
        <strain evidence="1 2">CBS 406.79</strain>
    </source>
</reference>
<dbReference type="OrthoDB" id="3248197at2759"/>
<dbReference type="AlphaFoldDB" id="A0A8H5HJY9"/>
<evidence type="ECO:0000313" key="1">
    <source>
        <dbReference type="EMBL" id="KAF5384589.1"/>
    </source>
</evidence>
<evidence type="ECO:0000313" key="2">
    <source>
        <dbReference type="Proteomes" id="UP000518752"/>
    </source>
</evidence>
<dbReference type="EMBL" id="JAACJN010000042">
    <property type="protein sequence ID" value="KAF5384589.1"/>
    <property type="molecule type" value="Genomic_DNA"/>
</dbReference>
<protein>
    <submittedName>
        <fullName evidence="1">Uncharacterized protein</fullName>
    </submittedName>
</protein>
<accession>A0A8H5HJY9</accession>
<keyword evidence="2" id="KW-1185">Reference proteome</keyword>
<gene>
    <name evidence="1" type="ORF">D9757_007475</name>
</gene>
<name>A0A8H5HJY9_9AGAR</name>
<proteinExistence type="predicted"/>
<dbReference type="Proteomes" id="UP000518752">
    <property type="component" value="Unassembled WGS sequence"/>
</dbReference>
<comment type="caution">
    <text evidence="1">The sequence shown here is derived from an EMBL/GenBank/DDBJ whole genome shotgun (WGS) entry which is preliminary data.</text>
</comment>
<sequence>MSRIISSPFAPILGTNYAPSFGELAKLKEFLVEPQQELDRLGSEITRVQAILDGLVSKKQELTLKLIEF</sequence>
<organism evidence="1 2">
    <name type="scientific">Collybiopsis confluens</name>
    <dbReference type="NCBI Taxonomy" id="2823264"/>
    <lineage>
        <taxon>Eukaryota</taxon>
        <taxon>Fungi</taxon>
        <taxon>Dikarya</taxon>
        <taxon>Basidiomycota</taxon>
        <taxon>Agaricomycotina</taxon>
        <taxon>Agaricomycetes</taxon>
        <taxon>Agaricomycetidae</taxon>
        <taxon>Agaricales</taxon>
        <taxon>Marasmiineae</taxon>
        <taxon>Omphalotaceae</taxon>
        <taxon>Collybiopsis</taxon>
    </lineage>
</organism>